<dbReference type="Proteomes" id="UP001595648">
    <property type="component" value="Unassembled WGS sequence"/>
</dbReference>
<keyword evidence="4" id="KW-1185">Reference proteome</keyword>
<reference evidence="4" key="1">
    <citation type="journal article" date="2019" name="Int. J. Syst. Evol. Microbiol.">
        <title>The Global Catalogue of Microorganisms (GCM) 10K type strain sequencing project: providing services to taxonomists for standard genome sequencing and annotation.</title>
        <authorList>
            <consortium name="The Broad Institute Genomics Platform"/>
            <consortium name="The Broad Institute Genome Sequencing Center for Infectious Disease"/>
            <person name="Wu L."/>
            <person name="Ma J."/>
        </authorList>
    </citation>
    <scope>NUCLEOTIDE SEQUENCE [LARGE SCALE GENOMIC DNA]</scope>
    <source>
        <strain evidence="4">ICMP 19515</strain>
    </source>
</reference>
<feature type="region of interest" description="Disordered" evidence="1">
    <location>
        <begin position="29"/>
        <end position="49"/>
    </location>
</feature>
<organism evidence="3 4">
    <name type="scientific">Mesorhizobium cantuariense</name>
    <dbReference type="NCBI Taxonomy" id="1300275"/>
    <lineage>
        <taxon>Bacteria</taxon>
        <taxon>Pseudomonadati</taxon>
        <taxon>Pseudomonadota</taxon>
        <taxon>Alphaproteobacteria</taxon>
        <taxon>Hyphomicrobiales</taxon>
        <taxon>Phyllobacteriaceae</taxon>
        <taxon>Mesorhizobium</taxon>
    </lineage>
</organism>
<keyword evidence="2" id="KW-0732">Signal</keyword>
<comment type="caution">
    <text evidence="3">The sequence shown here is derived from an EMBL/GenBank/DDBJ whole genome shotgun (WGS) entry which is preliminary data.</text>
</comment>
<accession>A0ABV7MTS4</accession>
<gene>
    <name evidence="3" type="ORF">ACFOJ9_19990</name>
</gene>
<evidence type="ECO:0000256" key="1">
    <source>
        <dbReference type="SAM" id="MobiDB-lite"/>
    </source>
</evidence>
<evidence type="ECO:0000256" key="2">
    <source>
        <dbReference type="SAM" id="SignalP"/>
    </source>
</evidence>
<dbReference type="RefSeq" id="WP_378980574.1">
    <property type="nucleotide sequence ID" value="NZ_JBHRVD010000001.1"/>
</dbReference>
<proteinExistence type="predicted"/>
<feature type="signal peptide" evidence="2">
    <location>
        <begin position="1"/>
        <end position="25"/>
    </location>
</feature>
<evidence type="ECO:0000313" key="3">
    <source>
        <dbReference type="EMBL" id="MFC3324023.1"/>
    </source>
</evidence>
<sequence>MTFSTPILATAFVLAAAALQALRSAASTTRSMVKVRSNQRQSANAKNQG</sequence>
<protein>
    <submittedName>
        <fullName evidence="3">Uncharacterized protein</fullName>
    </submittedName>
</protein>
<evidence type="ECO:0000313" key="4">
    <source>
        <dbReference type="Proteomes" id="UP001595648"/>
    </source>
</evidence>
<name>A0ABV7MTS4_9HYPH</name>
<dbReference type="EMBL" id="JBHRVD010000001">
    <property type="protein sequence ID" value="MFC3324023.1"/>
    <property type="molecule type" value="Genomic_DNA"/>
</dbReference>
<feature type="chain" id="PRO_5046988459" evidence="2">
    <location>
        <begin position="26"/>
        <end position="49"/>
    </location>
</feature>